<feature type="binding site" evidence="9">
    <location>
        <position position="11"/>
    </location>
    <ligand>
        <name>NADPH</name>
        <dbReference type="ChEBI" id="CHEBI:57783"/>
    </ligand>
</feature>
<keyword evidence="4 9" id="KW-0521">NADP</keyword>
<feature type="binding site" evidence="9">
    <location>
        <position position="227"/>
    </location>
    <ligand>
        <name>1-deoxy-D-xylulose 5-phosphate</name>
        <dbReference type="ChEBI" id="CHEBI:57792"/>
    </ligand>
</feature>
<feature type="domain" description="DXP reductoisomerase C-terminal" evidence="12">
    <location>
        <begin position="270"/>
        <end position="392"/>
    </location>
</feature>
<dbReference type="RefSeq" id="WP_315571393.1">
    <property type="nucleotide sequence ID" value="NZ_CP118868.1"/>
</dbReference>
<feature type="binding site" evidence="9">
    <location>
        <position position="226"/>
    </location>
    <ligand>
        <name>1-deoxy-D-xylulose 5-phosphate</name>
        <dbReference type="ChEBI" id="CHEBI:57792"/>
    </ligand>
</feature>
<feature type="binding site" evidence="9">
    <location>
        <position position="14"/>
    </location>
    <ligand>
        <name>NADPH</name>
        <dbReference type="ChEBI" id="CHEBI:57783"/>
    </ligand>
</feature>
<feature type="binding site" evidence="9">
    <location>
        <position position="133"/>
    </location>
    <ligand>
        <name>NADPH</name>
        <dbReference type="ChEBI" id="CHEBI:57783"/>
    </ligand>
</feature>
<evidence type="ECO:0000259" key="10">
    <source>
        <dbReference type="Pfam" id="PF02670"/>
    </source>
</evidence>
<evidence type="ECO:0000259" key="12">
    <source>
        <dbReference type="Pfam" id="PF13288"/>
    </source>
</evidence>
<keyword evidence="3 9" id="KW-0479">Metal-binding</keyword>
<feature type="binding site" evidence="9">
    <location>
        <position position="185"/>
    </location>
    <ligand>
        <name>1-deoxy-D-xylulose 5-phosphate</name>
        <dbReference type="ChEBI" id="CHEBI:57792"/>
    </ligand>
</feature>
<dbReference type="SUPFAM" id="SSF55347">
    <property type="entry name" value="Glyceraldehyde-3-phosphate dehydrogenase-like, C-terminal domain"/>
    <property type="match status" value="1"/>
</dbReference>
<evidence type="ECO:0000256" key="8">
    <source>
        <dbReference type="ARBA" id="ARBA00048543"/>
    </source>
</evidence>
<comment type="function">
    <text evidence="9">Catalyzes the NADPH-dependent rearrangement and reduction of 1-deoxy-D-xylulose-5-phosphate (DXP) to 2-C-methyl-D-erythritol 4-phosphate (MEP).</text>
</comment>
<dbReference type="PANTHER" id="PTHR30525:SF0">
    <property type="entry name" value="1-DEOXY-D-XYLULOSE 5-PHOSPHATE REDUCTOISOMERASE, CHLOROPLASTIC"/>
    <property type="match status" value="1"/>
</dbReference>
<dbReference type="Proteomes" id="UP001220478">
    <property type="component" value="Chromosome"/>
</dbReference>
<dbReference type="Pfam" id="PF08436">
    <property type="entry name" value="DXP_redisom_C"/>
    <property type="match status" value="1"/>
</dbReference>
<evidence type="ECO:0000256" key="6">
    <source>
        <dbReference type="ARBA" id="ARBA00023211"/>
    </source>
</evidence>
<dbReference type="Gene3D" id="3.40.50.720">
    <property type="entry name" value="NAD(P)-binding Rossmann-like Domain"/>
    <property type="match status" value="1"/>
</dbReference>
<feature type="binding site" evidence="9">
    <location>
        <position position="37"/>
    </location>
    <ligand>
        <name>NADPH</name>
        <dbReference type="ChEBI" id="CHEBI:57783"/>
    </ligand>
</feature>
<dbReference type="InterPro" id="IPR036169">
    <property type="entry name" value="DXPR_C_sf"/>
</dbReference>
<organism evidence="13 14">
    <name type="scientific">Amygdalobacter indicium</name>
    <dbReference type="NCBI Taxonomy" id="3029272"/>
    <lineage>
        <taxon>Bacteria</taxon>
        <taxon>Bacillati</taxon>
        <taxon>Bacillota</taxon>
        <taxon>Clostridia</taxon>
        <taxon>Eubacteriales</taxon>
        <taxon>Oscillospiraceae</taxon>
        <taxon>Amygdalobacter</taxon>
    </lineage>
</organism>
<dbReference type="NCBIfam" id="TIGR00243">
    <property type="entry name" value="Dxr"/>
    <property type="match status" value="1"/>
</dbReference>
<evidence type="ECO:0000259" key="11">
    <source>
        <dbReference type="Pfam" id="PF08436"/>
    </source>
</evidence>
<dbReference type="Pfam" id="PF13288">
    <property type="entry name" value="DXPR_C"/>
    <property type="match status" value="1"/>
</dbReference>
<comment type="cofactor">
    <cofactor evidence="9">
        <name>Mg(2+)</name>
        <dbReference type="ChEBI" id="CHEBI:18420"/>
    </cofactor>
    <cofactor evidence="9">
        <name>Mn(2+)</name>
        <dbReference type="ChEBI" id="CHEBI:29035"/>
    </cofactor>
</comment>
<dbReference type="InterPro" id="IPR013644">
    <property type="entry name" value="DXP_reductoisomerase_C"/>
</dbReference>
<feature type="binding site" evidence="9">
    <location>
        <position position="230"/>
    </location>
    <ligand>
        <name>1-deoxy-D-xylulose 5-phosphate</name>
        <dbReference type="ChEBI" id="CHEBI:57792"/>
    </ligand>
</feature>
<comment type="similarity">
    <text evidence="2 9">Belongs to the DXR family.</text>
</comment>
<dbReference type="Pfam" id="PF02670">
    <property type="entry name" value="DXP_reductoisom"/>
    <property type="match status" value="1"/>
</dbReference>
<dbReference type="GO" id="GO:0030604">
    <property type="term" value="F:1-deoxy-D-xylulose-5-phosphate reductoisomerase activity"/>
    <property type="evidence" value="ECO:0007669"/>
    <property type="project" value="UniProtKB-EC"/>
</dbReference>
<evidence type="ECO:0000313" key="13">
    <source>
        <dbReference type="EMBL" id="WEG35308.1"/>
    </source>
</evidence>
<name>A0ABY8C3Q1_9FIRM</name>
<dbReference type="HAMAP" id="MF_00183">
    <property type="entry name" value="DXP_reductoisom"/>
    <property type="match status" value="1"/>
</dbReference>
<dbReference type="SUPFAM" id="SSF69055">
    <property type="entry name" value="1-deoxy-D-xylulose-5-phosphate reductoisomerase, C-terminal domain"/>
    <property type="match status" value="1"/>
</dbReference>
<keyword evidence="6 9" id="KW-0464">Manganese</keyword>
<comment type="caution">
    <text evidence="9">Lacks conserved residue(s) required for the propagation of feature annotation.</text>
</comment>
<gene>
    <name evidence="9 13" type="primary">dxr</name>
    <name evidence="13" type="ORF">PYS61_05090</name>
</gene>
<feature type="binding site" evidence="9">
    <location>
        <position position="214"/>
    </location>
    <ligand>
        <name>NADPH</name>
        <dbReference type="ChEBI" id="CHEBI:57783"/>
    </ligand>
</feature>
<dbReference type="InterPro" id="IPR013512">
    <property type="entry name" value="DXP_reductoisomerase_N"/>
</dbReference>
<comment type="catalytic activity">
    <reaction evidence="8">
        <text>2-C-methyl-D-erythritol 4-phosphate + NADP(+) = 1-deoxy-D-xylulose 5-phosphate + NADPH + H(+)</text>
        <dbReference type="Rhea" id="RHEA:13717"/>
        <dbReference type="ChEBI" id="CHEBI:15378"/>
        <dbReference type="ChEBI" id="CHEBI:57783"/>
        <dbReference type="ChEBI" id="CHEBI:57792"/>
        <dbReference type="ChEBI" id="CHEBI:58262"/>
        <dbReference type="ChEBI" id="CHEBI:58349"/>
        <dbReference type="EC" id="1.1.1.267"/>
    </reaction>
    <physiologicalReaction direction="right-to-left" evidence="8">
        <dbReference type="Rhea" id="RHEA:13719"/>
    </physiologicalReaction>
</comment>
<feature type="binding site" evidence="9">
    <location>
        <position position="161"/>
    </location>
    <ligand>
        <name>1-deoxy-D-xylulose 5-phosphate</name>
        <dbReference type="ChEBI" id="CHEBI:57792"/>
    </ligand>
</feature>
<evidence type="ECO:0000256" key="7">
    <source>
        <dbReference type="ARBA" id="ARBA00023229"/>
    </source>
</evidence>
<feature type="binding site" evidence="9">
    <location>
        <position position="230"/>
    </location>
    <ligand>
        <name>Mn(2+)</name>
        <dbReference type="ChEBI" id="CHEBI:29035"/>
    </ligand>
</feature>
<feature type="binding site" evidence="9">
    <location>
        <position position="13"/>
    </location>
    <ligand>
        <name>NADPH</name>
        <dbReference type="ChEBI" id="CHEBI:57783"/>
    </ligand>
</feature>
<feature type="binding site" evidence="9">
    <location>
        <position position="208"/>
    </location>
    <ligand>
        <name>1-deoxy-D-xylulose 5-phosphate</name>
        <dbReference type="ChEBI" id="CHEBI:57792"/>
    </ligand>
</feature>
<dbReference type="SUPFAM" id="SSF51735">
    <property type="entry name" value="NAD(P)-binding Rossmann-fold domains"/>
    <property type="match status" value="1"/>
</dbReference>
<accession>A0ABY8C3Q1</accession>
<feature type="domain" description="1-deoxy-D-xylulose 5-phosphate reductoisomerase N-terminal" evidence="10">
    <location>
        <begin position="5"/>
        <end position="140"/>
    </location>
</feature>
<evidence type="ECO:0000256" key="4">
    <source>
        <dbReference type="ARBA" id="ARBA00022857"/>
    </source>
</evidence>
<reference evidence="13 14" key="1">
    <citation type="submission" date="2023-02" db="EMBL/GenBank/DDBJ databases">
        <title>Novel Oscillospiraceae bacterial genomes.</title>
        <authorList>
            <person name="Srinivasan S."/>
            <person name="Austin M.N."/>
            <person name="Fiedler T.L."/>
            <person name="Strenk S.M."/>
            <person name="Agnew K.J."/>
            <person name="Nagana Gowda G.A."/>
            <person name="Raftery D."/>
            <person name="Beamer M.A."/>
            <person name="Achilles S.L."/>
            <person name="Wiesenfeld H.C."/>
            <person name="Fredricks D.N."/>
            <person name="Hillier S.L."/>
        </authorList>
    </citation>
    <scope>NUCLEOTIDE SEQUENCE [LARGE SCALE GENOMIC DNA]</scope>
    <source>
        <strain evidence="13 14">CHIC02 1186E3-8</strain>
    </source>
</reference>
<keyword evidence="14" id="KW-1185">Reference proteome</keyword>
<dbReference type="Gene3D" id="1.10.1740.10">
    <property type="match status" value="1"/>
</dbReference>
<evidence type="ECO:0000256" key="9">
    <source>
        <dbReference type="HAMAP-Rule" id="MF_00183"/>
    </source>
</evidence>
<comment type="pathway">
    <text evidence="1 9">Isoprenoid biosynthesis; isopentenyl diphosphate biosynthesis via DXP pathway; isopentenyl diphosphate from 1-deoxy-D-xylulose 5-phosphate: step 1/6.</text>
</comment>
<sequence>MYNKITVLGSTGSVGKQTLAICQNYNLSVVSLACKSNWRLLLQQIRQFQPAAVALCTNDKNLIAEFKEALAATVFSSSTNATYCGPQVFCGEDAAEKLVEFPCDLAVGAISGLAGLASNSAFLQHGVDLALANKESIVCGAAILDRAKKQGNSKIISIDSEHAAINECLKAGRKEDFKKIWLTASGGPFRNWPAEKIAQAELKDALRHPTWNMGAKITVDSASMMNKGLEIIEACYLFQVNFKQVEVVVHPQSIIHSAVEWQDGQVTAQMSFPDMQAPIKAAIFTPAKIAGVTQAFNFFDARACSLTFYPPDFNKFPCLSLAQSAIMKGGIYPLVLNAANEAAVNAFLEEKIRFGRIAQAVAYALDLCAGRPELPAADDLATVLALDKQYRTYVREYLHV</sequence>
<proteinExistence type="inferred from homology"/>
<dbReference type="PIRSF" id="PIRSF006205">
    <property type="entry name" value="Dxp_reductismrs"/>
    <property type="match status" value="1"/>
</dbReference>
<evidence type="ECO:0000256" key="2">
    <source>
        <dbReference type="ARBA" id="ARBA00006825"/>
    </source>
</evidence>
<feature type="domain" description="1-deoxy-D-xylulose 5-phosphate reductoisomerase C-terminal" evidence="11">
    <location>
        <begin position="155"/>
        <end position="238"/>
    </location>
</feature>
<feature type="binding site" evidence="9">
    <location>
        <position position="221"/>
    </location>
    <ligand>
        <name>1-deoxy-D-xylulose 5-phosphate</name>
        <dbReference type="ChEBI" id="CHEBI:57792"/>
    </ligand>
</feature>
<feature type="binding site" evidence="9">
    <location>
        <position position="161"/>
    </location>
    <ligand>
        <name>Mn(2+)</name>
        <dbReference type="ChEBI" id="CHEBI:29035"/>
    </ligand>
</feature>
<keyword evidence="7 9" id="KW-0414">Isoprene biosynthesis</keyword>
<dbReference type="EC" id="1.1.1.267" evidence="9"/>
<dbReference type="PROSITE" id="PS51257">
    <property type="entry name" value="PROKAR_LIPOPROTEIN"/>
    <property type="match status" value="1"/>
</dbReference>
<evidence type="ECO:0000256" key="1">
    <source>
        <dbReference type="ARBA" id="ARBA00005094"/>
    </source>
</evidence>
<dbReference type="InterPro" id="IPR026877">
    <property type="entry name" value="DXPR_C"/>
</dbReference>
<keyword evidence="5 9" id="KW-0560">Oxidoreductase</keyword>
<feature type="binding site" evidence="9">
    <location>
        <position position="134"/>
    </location>
    <ligand>
        <name>1-deoxy-D-xylulose 5-phosphate</name>
        <dbReference type="ChEBI" id="CHEBI:57792"/>
    </ligand>
</feature>
<evidence type="ECO:0000313" key="14">
    <source>
        <dbReference type="Proteomes" id="UP001220478"/>
    </source>
</evidence>
<evidence type="ECO:0000256" key="3">
    <source>
        <dbReference type="ARBA" id="ARBA00022723"/>
    </source>
</evidence>
<keyword evidence="9" id="KW-0460">Magnesium</keyword>
<feature type="binding site" evidence="9">
    <location>
        <position position="159"/>
    </location>
    <ligand>
        <name>Mn(2+)</name>
        <dbReference type="ChEBI" id="CHEBI:29035"/>
    </ligand>
</feature>
<feature type="binding site" evidence="9">
    <location>
        <position position="135"/>
    </location>
    <ligand>
        <name>NADPH</name>
        <dbReference type="ChEBI" id="CHEBI:57783"/>
    </ligand>
</feature>
<feature type="binding site" evidence="9">
    <location>
        <position position="12"/>
    </location>
    <ligand>
        <name>NADPH</name>
        <dbReference type="ChEBI" id="CHEBI:57783"/>
    </ligand>
</feature>
<feature type="binding site" evidence="9">
    <location>
        <position position="160"/>
    </location>
    <ligand>
        <name>1-deoxy-D-xylulose 5-phosphate</name>
        <dbReference type="ChEBI" id="CHEBI:57792"/>
    </ligand>
</feature>
<dbReference type="InterPro" id="IPR003821">
    <property type="entry name" value="DXP_reductoisomerase"/>
</dbReference>
<dbReference type="PANTHER" id="PTHR30525">
    <property type="entry name" value="1-DEOXY-D-XYLULOSE 5-PHOSPHATE REDUCTOISOMERASE"/>
    <property type="match status" value="1"/>
</dbReference>
<dbReference type="InterPro" id="IPR036291">
    <property type="entry name" value="NAD(P)-bd_dom_sf"/>
</dbReference>
<evidence type="ECO:0000256" key="5">
    <source>
        <dbReference type="ARBA" id="ARBA00023002"/>
    </source>
</evidence>
<protein>
    <recommendedName>
        <fullName evidence="9">1-deoxy-D-xylulose 5-phosphate reductoisomerase</fullName>
        <shortName evidence="9">DXP reductoisomerase</shortName>
        <ecNumber evidence="9">1.1.1.267</ecNumber>
    </recommendedName>
    <alternativeName>
        <fullName evidence="9">1-deoxyxylulose-5-phosphate reductoisomerase</fullName>
    </alternativeName>
    <alternativeName>
        <fullName evidence="9">2-C-methyl-D-erythritol 4-phosphate synthase</fullName>
    </alternativeName>
</protein>
<dbReference type="EMBL" id="CP118868">
    <property type="protein sequence ID" value="WEG35308.1"/>
    <property type="molecule type" value="Genomic_DNA"/>
</dbReference>